<dbReference type="InterPro" id="IPR050196">
    <property type="entry name" value="Cytochrome_P450_Monoox"/>
</dbReference>
<dbReference type="SUPFAM" id="SSF48264">
    <property type="entry name" value="Cytochrome P450"/>
    <property type="match status" value="2"/>
</dbReference>
<dbReference type="InterPro" id="IPR002401">
    <property type="entry name" value="Cyt_P450_E_grp-I"/>
</dbReference>
<dbReference type="GO" id="GO:0020037">
    <property type="term" value="F:heme binding"/>
    <property type="evidence" value="ECO:0007669"/>
    <property type="project" value="InterPro"/>
</dbReference>
<gene>
    <name evidence="10" type="primary">Cyp4s3</name>
    <name evidence="10" type="ORF">g.5309</name>
</gene>
<keyword evidence="6 8" id="KW-0408">Iron</keyword>
<dbReference type="Pfam" id="PF00067">
    <property type="entry name" value="p450"/>
    <property type="match status" value="1"/>
</dbReference>
<dbReference type="EMBL" id="GBXI01016048">
    <property type="protein sequence ID" value="JAC98243.1"/>
    <property type="molecule type" value="Transcribed_RNA"/>
</dbReference>
<evidence type="ECO:0000256" key="9">
    <source>
        <dbReference type="RuleBase" id="RU000461"/>
    </source>
</evidence>
<keyword evidence="7 9" id="KW-0503">Monooxygenase</keyword>
<dbReference type="CDD" id="cd20628">
    <property type="entry name" value="CYP4"/>
    <property type="match status" value="1"/>
</dbReference>
<dbReference type="PROSITE" id="PS00086">
    <property type="entry name" value="CYTOCHROME_P450"/>
    <property type="match status" value="1"/>
</dbReference>
<name>A0A0A1WGV9_ZEUCU</name>
<evidence type="ECO:0000256" key="7">
    <source>
        <dbReference type="ARBA" id="ARBA00023033"/>
    </source>
</evidence>
<dbReference type="PRINTS" id="PR00463">
    <property type="entry name" value="EP450I"/>
</dbReference>
<dbReference type="PANTHER" id="PTHR24291:SF203">
    <property type="entry name" value="CYTOCHROME P450 4D1-RELATED"/>
    <property type="match status" value="1"/>
</dbReference>
<evidence type="ECO:0000256" key="6">
    <source>
        <dbReference type="ARBA" id="ARBA00023004"/>
    </source>
</evidence>
<keyword evidence="4 8" id="KW-0479">Metal-binding</keyword>
<comment type="similarity">
    <text evidence="2 9">Belongs to the cytochrome P450 family.</text>
</comment>
<evidence type="ECO:0000256" key="8">
    <source>
        <dbReference type="PIRSR" id="PIRSR602401-1"/>
    </source>
</evidence>
<reference evidence="10" key="2">
    <citation type="journal article" date="2015" name="Gigascience">
        <title>Reconstructing a comprehensive transcriptome assembly of a white-pupal translocated strain of the pest fruit fly Bactrocera cucurbitae.</title>
        <authorList>
            <person name="Sim S.B."/>
            <person name="Calla B."/>
            <person name="Hall B."/>
            <person name="DeRego T."/>
            <person name="Geib S.M."/>
        </authorList>
    </citation>
    <scope>NUCLEOTIDE SEQUENCE</scope>
</reference>
<dbReference type="GO" id="GO:0004497">
    <property type="term" value="F:monooxygenase activity"/>
    <property type="evidence" value="ECO:0007669"/>
    <property type="project" value="UniProtKB-KW"/>
</dbReference>
<dbReference type="AlphaFoldDB" id="A0A0A1WGV9"/>
<reference evidence="10" key="1">
    <citation type="submission" date="2014-11" db="EMBL/GenBank/DDBJ databases">
        <authorList>
            <person name="Geib S."/>
        </authorList>
    </citation>
    <scope>NUCLEOTIDE SEQUENCE</scope>
</reference>
<dbReference type="GO" id="GO:0016705">
    <property type="term" value="F:oxidoreductase activity, acting on paired donors, with incorporation or reduction of molecular oxygen"/>
    <property type="evidence" value="ECO:0007669"/>
    <property type="project" value="InterPro"/>
</dbReference>
<feature type="binding site" description="axial binding residue" evidence="8">
    <location>
        <position position="472"/>
    </location>
    <ligand>
        <name>heme</name>
        <dbReference type="ChEBI" id="CHEBI:30413"/>
    </ligand>
    <ligandPart>
        <name>Fe</name>
        <dbReference type="ChEBI" id="CHEBI:18248"/>
    </ligandPart>
</feature>
<evidence type="ECO:0000256" key="4">
    <source>
        <dbReference type="ARBA" id="ARBA00022723"/>
    </source>
</evidence>
<dbReference type="InterPro" id="IPR036396">
    <property type="entry name" value="Cyt_P450_sf"/>
</dbReference>
<evidence type="ECO:0000256" key="1">
    <source>
        <dbReference type="ARBA" id="ARBA00001971"/>
    </source>
</evidence>
<dbReference type="GO" id="GO:0005506">
    <property type="term" value="F:iron ion binding"/>
    <property type="evidence" value="ECO:0007669"/>
    <property type="project" value="InterPro"/>
</dbReference>
<dbReference type="InterPro" id="IPR001128">
    <property type="entry name" value="Cyt_P450"/>
</dbReference>
<keyword evidence="3 8" id="KW-0349">Heme</keyword>
<keyword evidence="5 9" id="KW-0560">Oxidoreductase</keyword>
<organism evidence="10">
    <name type="scientific">Zeugodacus cucurbitae</name>
    <name type="common">Melon fruit fly</name>
    <name type="synonym">Bactrocera cucurbitae</name>
    <dbReference type="NCBI Taxonomy" id="28588"/>
    <lineage>
        <taxon>Eukaryota</taxon>
        <taxon>Metazoa</taxon>
        <taxon>Ecdysozoa</taxon>
        <taxon>Arthropoda</taxon>
        <taxon>Hexapoda</taxon>
        <taxon>Insecta</taxon>
        <taxon>Pterygota</taxon>
        <taxon>Neoptera</taxon>
        <taxon>Endopterygota</taxon>
        <taxon>Diptera</taxon>
        <taxon>Brachycera</taxon>
        <taxon>Muscomorpha</taxon>
        <taxon>Tephritoidea</taxon>
        <taxon>Tephritidae</taxon>
        <taxon>Zeugodacus</taxon>
        <taxon>Zeugodacus</taxon>
    </lineage>
</organism>
<dbReference type="PANTHER" id="PTHR24291">
    <property type="entry name" value="CYTOCHROME P450 FAMILY 4"/>
    <property type="match status" value="1"/>
</dbReference>
<sequence>MNALALIAFALWALFMRYLPNIIQFLRIRKFAATIPGPSIGELIENAKKGQILAWLNTLYKKHGPVFRIWFGKDLMVFFSDPEDVRQILAWLNTLYKKHGPVFRIWFGKDLMVFFSDPEDVRQILSNNKLLRKSKNYELVEVWLGKGLLTSANEAWQRRRKLLTPAFHFRILSEFKEPMEDNCQILISKLREKANGEQFDIYPYITLFALDAILETAMGIKKNAQMQSESEYVKAVQTICRVMHKQSFSFWQRFELLYRFTDSYKERSEALKVLHGETNRVIKLRRQMLQDTNIHNMADAEKSDDVGGKRRLAFLDMLLISQLEGGSLTDREIREEVDTFLFEGHDTTSSAIAFCIYLLSQHEQEQQRAYEEAVAMQGREKESMRYLEAVIKETLRIYPSVPFYSRKVQEDLQVGNLTVPKGASVSTLAYMVHRDEKNYPEPEKFNPERFLVTDKELHPFAFVAFSAGPRNCIGQKFAMLELKLSLSSLLRSYEFLPVKDFVPNPLAELVMKSGNGIQIRMRPRK</sequence>
<dbReference type="InterPro" id="IPR017972">
    <property type="entry name" value="Cyt_P450_CS"/>
</dbReference>
<accession>A0A0A1WGV9</accession>
<evidence type="ECO:0000256" key="5">
    <source>
        <dbReference type="ARBA" id="ARBA00023002"/>
    </source>
</evidence>
<dbReference type="Gene3D" id="1.10.630.10">
    <property type="entry name" value="Cytochrome P450"/>
    <property type="match status" value="2"/>
</dbReference>
<evidence type="ECO:0000256" key="2">
    <source>
        <dbReference type="ARBA" id="ARBA00010617"/>
    </source>
</evidence>
<evidence type="ECO:0000313" key="10">
    <source>
        <dbReference type="EMBL" id="JAC98243.1"/>
    </source>
</evidence>
<protein>
    <submittedName>
        <fullName evidence="10">Probable cytochrome P450 4s3</fullName>
    </submittedName>
</protein>
<comment type="cofactor">
    <cofactor evidence="1 8">
        <name>heme</name>
        <dbReference type="ChEBI" id="CHEBI:30413"/>
    </cofactor>
</comment>
<dbReference type="PRINTS" id="PR00385">
    <property type="entry name" value="P450"/>
</dbReference>
<proteinExistence type="inferred from homology"/>
<evidence type="ECO:0000256" key="3">
    <source>
        <dbReference type="ARBA" id="ARBA00022617"/>
    </source>
</evidence>